<sequence>MIGILLAAGFSRRFGISDKLLQALPDGNPIALASAKRLIEAIPLSIAVVRPENKALALLLQDAGLKVFFCSEQETEMADSLSAAIKFSASFSESSDGFVIALADMPYIDSKTAAAIASKLSEGASIVVPTYQGKRGHPVGFSAKFRADLESLHGDEGARSILKRYPEEVVFLECDDSGILADIDTPADLKL</sequence>
<organism evidence="3 4">
    <name type="scientific">Methylotenera versatilis (strain 301)</name>
    <dbReference type="NCBI Taxonomy" id="666681"/>
    <lineage>
        <taxon>Bacteria</taxon>
        <taxon>Pseudomonadati</taxon>
        <taxon>Pseudomonadota</taxon>
        <taxon>Betaproteobacteria</taxon>
        <taxon>Nitrosomonadales</taxon>
        <taxon>Methylophilaceae</taxon>
        <taxon>Methylotenera</taxon>
    </lineage>
</organism>
<dbReference type="GO" id="GO:0016779">
    <property type="term" value="F:nucleotidyltransferase activity"/>
    <property type="evidence" value="ECO:0007669"/>
    <property type="project" value="UniProtKB-ARBA"/>
</dbReference>
<keyword evidence="1" id="KW-0460">Magnesium</keyword>
<dbReference type="InterPro" id="IPR025877">
    <property type="entry name" value="MobA-like_NTP_Trfase"/>
</dbReference>
<protein>
    <recommendedName>
        <fullName evidence="2">MobA-like NTP transferase domain-containing protein</fullName>
    </recommendedName>
</protein>
<name>D7DLD9_METV0</name>
<evidence type="ECO:0000256" key="1">
    <source>
        <dbReference type="ARBA" id="ARBA00022842"/>
    </source>
</evidence>
<dbReference type="PANTHER" id="PTHR43777:SF1">
    <property type="entry name" value="MOLYBDENUM COFACTOR CYTIDYLYLTRANSFERASE"/>
    <property type="match status" value="1"/>
</dbReference>
<dbReference type="CDD" id="cd04182">
    <property type="entry name" value="GT_2_like_f"/>
    <property type="match status" value="1"/>
</dbReference>
<accession>D7DLD9</accession>
<dbReference type="eggNOG" id="COG2068">
    <property type="taxonomic scope" value="Bacteria"/>
</dbReference>
<dbReference type="InterPro" id="IPR029044">
    <property type="entry name" value="Nucleotide-diphossugar_trans"/>
</dbReference>
<dbReference type="EMBL" id="CP002056">
    <property type="protein sequence ID" value="ADI30610.1"/>
    <property type="molecule type" value="Genomic_DNA"/>
</dbReference>
<dbReference type="OrthoDB" id="5298793at2"/>
<proteinExistence type="predicted"/>
<evidence type="ECO:0000259" key="2">
    <source>
        <dbReference type="Pfam" id="PF12804"/>
    </source>
</evidence>
<dbReference type="HOGENOM" id="CLU_061980_4_1_4"/>
<dbReference type="AlphaFoldDB" id="D7DLD9"/>
<dbReference type="KEGG" id="meh:M301_2245"/>
<reference evidence="4" key="1">
    <citation type="submission" date="2010-05" db="EMBL/GenBank/DDBJ databases">
        <title>Complete sequence of Methylotenera sp. 301.</title>
        <authorList>
            <person name="Lucas S."/>
            <person name="Copeland A."/>
            <person name="Lapidus A."/>
            <person name="Cheng J.-F."/>
            <person name="Bruce D."/>
            <person name="Goodwin L."/>
            <person name="Pitluck S."/>
            <person name="Clum A."/>
            <person name="Land M."/>
            <person name="Hauser L."/>
            <person name="Kyrpides N."/>
            <person name="Ivanova N."/>
            <person name="Chistoservova L."/>
            <person name="Kalyuzhnaya M."/>
            <person name="Woyke T."/>
        </authorList>
    </citation>
    <scope>NUCLEOTIDE SEQUENCE [LARGE SCALE GENOMIC DNA]</scope>
    <source>
        <strain evidence="4">301</strain>
    </source>
</reference>
<keyword evidence="4" id="KW-1185">Reference proteome</keyword>
<dbReference type="Pfam" id="PF12804">
    <property type="entry name" value="NTP_transf_3"/>
    <property type="match status" value="1"/>
</dbReference>
<dbReference type="Proteomes" id="UP000000383">
    <property type="component" value="Chromosome"/>
</dbReference>
<gene>
    <name evidence="3" type="ordered locus">M301_2245</name>
</gene>
<reference evidence="3 4" key="2">
    <citation type="journal article" date="2011" name="J. Bacteriol.">
        <title>Genomes of three methylotrophs from a single niche uncover genetic and metabolic divergence of Methylophilaceae.</title>
        <authorList>
            <person name="Lapidus A."/>
            <person name="Clum A."/>
            <person name="Labutti K."/>
            <person name="Kaluzhnaya M.G."/>
            <person name="Lim S."/>
            <person name="Beck D.A."/>
            <person name="Glavina Del Rio T."/>
            <person name="Nolan M."/>
            <person name="Mavromatis K."/>
            <person name="Huntemann M."/>
            <person name="Lucas S."/>
            <person name="Lidstrom M.E."/>
            <person name="Ivanova N."/>
            <person name="Chistoserdova L."/>
        </authorList>
    </citation>
    <scope>NUCLEOTIDE SEQUENCE [LARGE SCALE GENOMIC DNA]</scope>
    <source>
        <strain evidence="3 4">301</strain>
    </source>
</reference>
<dbReference type="PANTHER" id="PTHR43777">
    <property type="entry name" value="MOLYBDENUM COFACTOR CYTIDYLYLTRANSFERASE"/>
    <property type="match status" value="1"/>
</dbReference>
<dbReference type="STRING" id="666681.M301_2245"/>
<dbReference type="SUPFAM" id="SSF53448">
    <property type="entry name" value="Nucleotide-diphospho-sugar transferases"/>
    <property type="match status" value="1"/>
</dbReference>
<dbReference type="Gene3D" id="3.90.550.10">
    <property type="entry name" value="Spore Coat Polysaccharide Biosynthesis Protein SpsA, Chain A"/>
    <property type="match status" value="1"/>
</dbReference>
<dbReference type="RefSeq" id="WP_013148918.1">
    <property type="nucleotide sequence ID" value="NC_014207.1"/>
</dbReference>
<evidence type="ECO:0000313" key="4">
    <source>
        <dbReference type="Proteomes" id="UP000000383"/>
    </source>
</evidence>
<feature type="domain" description="MobA-like NTP transferase" evidence="2">
    <location>
        <begin position="3"/>
        <end position="167"/>
    </location>
</feature>
<evidence type="ECO:0000313" key="3">
    <source>
        <dbReference type="EMBL" id="ADI30610.1"/>
    </source>
</evidence>